<sequence>MVIAHRGASAYRPEHTLAAYQLAIDMGADVVEPDLVRTRDGALVARHENEIGGTTDVSAHPKFAARKATKLIDGVPMTGWFSEDFTLAEIKTLRARERIPANRPENAKHDDRYEVPTLQEIIALVKISEQKTGRRIAIYPETKHPSYFRGIGMPLEEPLVKALHDAGFHGKGAPVFIQSFEVANLKMLRTMTDLPLVQLLNNPLNKPAANGVPQNVPYDFIVAGDKRGYADMTSAAGLREIATYADAVGPYKEIIIPRTADNHMGQATTFVADAHAAGLGIHIWTLRPENTFLPVELRQGDAASITARGNLVAEILTYLQAGVDGIFSDDPAAAREAVNQFRRKK</sequence>
<dbReference type="PANTHER" id="PTHR43620:SF7">
    <property type="entry name" value="GLYCEROPHOSPHODIESTER PHOSPHODIESTERASE GDPD5-RELATED"/>
    <property type="match status" value="1"/>
</dbReference>
<dbReference type="CDD" id="cd08602">
    <property type="entry name" value="GDPD_ScGlpQ1_like"/>
    <property type="match status" value="1"/>
</dbReference>
<dbReference type="Pfam" id="PF03009">
    <property type="entry name" value="GDPD"/>
    <property type="match status" value="1"/>
</dbReference>
<accession>A0ABV2TFM3</accession>
<dbReference type="PROSITE" id="PS51704">
    <property type="entry name" value="GP_PDE"/>
    <property type="match status" value="1"/>
</dbReference>
<organism evidence="8 9">
    <name type="scientific">Uliginosibacterium flavum</name>
    <dbReference type="NCBI Taxonomy" id="1396831"/>
    <lineage>
        <taxon>Bacteria</taxon>
        <taxon>Pseudomonadati</taxon>
        <taxon>Pseudomonadota</taxon>
        <taxon>Betaproteobacteria</taxon>
        <taxon>Rhodocyclales</taxon>
        <taxon>Zoogloeaceae</taxon>
        <taxon>Uliginosibacterium</taxon>
    </lineage>
</organism>
<dbReference type="PANTHER" id="PTHR43620">
    <property type="entry name" value="GLYCEROPHOSPHORYL DIESTER PHOSPHODIESTERASE"/>
    <property type="match status" value="1"/>
</dbReference>
<evidence type="ECO:0000256" key="1">
    <source>
        <dbReference type="ARBA" id="ARBA00007277"/>
    </source>
</evidence>
<keyword evidence="4" id="KW-0319">Glycerol metabolism</keyword>
<protein>
    <recommendedName>
        <fullName evidence="2">glycerophosphodiester phosphodiesterase</fullName>
        <ecNumber evidence="2">3.1.4.46</ecNumber>
    </recommendedName>
</protein>
<evidence type="ECO:0000259" key="7">
    <source>
        <dbReference type="PROSITE" id="PS51704"/>
    </source>
</evidence>
<dbReference type="Gene3D" id="3.20.20.190">
    <property type="entry name" value="Phosphatidylinositol (PI) phosphodiesterase"/>
    <property type="match status" value="1"/>
</dbReference>
<dbReference type="InterPro" id="IPR030395">
    <property type="entry name" value="GP_PDE_dom"/>
</dbReference>
<comment type="catalytic activity">
    <reaction evidence="6">
        <text>a sn-glycero-3-phosphodiester + H2O = an alcohol + sn-glycerol 3-phosphate + H(+)</text>
        <dbReference type="Rhea" id="RHEA:12969"/>
        <dbReference type="ChEBI" id="CHEBI:15377"/>
        <dbReference type="ChEBI" id="CHEBI:15378"/>
        <dbReference type="ChEBI" id="CHEBI:30879"/>
        <dbReference type="ChEBI" id="CHEBI:57597"/>
        <dbReference type="ChEBI" id="CHEBI:83408"/>
        <dbReference type="EC" id="3.1.4.46"/>
    </reaction>
</comment>
<evidence type="ECO:0000256" key="3">
    <source>
        <dbReference type="ARBA" id="ARBA00022729"/>
    </source>
</evidence>
<evidence type="ECO:0000256" key="6">
    <source>
        <dbReference type="ARBA" id="ARBA00047512"/>
    </source>
</evidence>
<dbReference type="EMBL" id="JBEWZI010000001">
    <property type="protein sequence ID" value="MET7012722.1"/>
    <property type="molecule type" value="Genomic_DNA"/>
</dbReference>
<evidence type="ECO:0000256" key="4">
    <source>
        <dbReference type="ARBA" id="ARBA00022798"/>
    </source>
</evidence>
<dbReference type="EC" id="3.1.4.46" evidence="2"/>
<keyword evidence="5" id="KW-0378">Hydrolase</keyword>
<feature type="domain" description="GP-PDE" evidence="7">
    <location>
        <begin position="1"/>
        <end position="338"/>
    </location>
</feature>
<comment type="caution">
    <text evidence="8">The sequence shown here is derived from an EMBL/GenBank/DDBJ whole genome shotgun (WGS) entry which is preliminary data.</text>
</comment>
<evidence type="ECO:0000313" key="8">
    <source>
        <dbReference type="EMBL" id="MET7012722.1"/>
    </source>
</evidence>
<dbReference type="InterPro" id="IPR017946">
    <property type="entry name" value="PLC-like_Pdiesterase_TIM-brl"/>
</dbReference>
<evidence type="ECO:0000256" key="2">
    <source>
        <dbReference type="ARBA" id="ARBA00012247"/>
    </source>
</evidence>
<name>A0ABV2TFM3_9RHOO</name>
<evidence type="ECO:0000313" key="9">
    <source>
        <dbReference type="Proteomes" id="UP001549691"/>
    </source>
</evidence>
<proteinExistence type="inferred from homology"/>
<dbReference type="SUPFAM" id="SSF51695">
    <property type="entry name" value="PLC-like phosphodiesterases"/>
    <property type="match status" value="1"/>
</dbReference>
<gene>
    <name evidence="8" type="ORF">ABXR19_00880</name>
</gene>
<keyword evidence="9" id="KW-1185">Reference proteome</keyword>
<dbReference type="Proteomes" id="UP001549691">
    <property type="component" value="Unassembled WGS sequence"/>
</dbReference>
<reference evidence="8 9" key="1">
    <citation type="submission" date="2024-07" db="EMBL/GenBank/DDBJ databases">
        <title>Uliginosibacterium flavum JJ3220;KACC:17644.</title>
        <authorList>
            <person name="Kim M.K."/>
        </authorList>
    </citation>
    <scope>NUCLEOTIDE SEQUENCE [LARGE SCALE GENOMIC DNA]</scope>
    <source>
        <strain evidence="8 9">KACC:17644</strain>
    </source>
</reference>
<keyword evidence="3" id="KW-0732">Signal</keyword>
<evidence type="ECO:0000256" key="5">
    <source>
        <dbReference type="ARBA" id="ARBA00022801"/>
    </source>
</evidence>
<comment type="similarity">
    <text evidence="1">Belongs to the glycerophosphoryl diester phosphodiesterase family.</text>
</comment>